<dbReference type="EMBL" id="FJUW01000020">
    <property type="protein sequence ID" value="CZT00821.1"/>
    <property type="molecule type" value="Genomic_DNA"/>
</dbReference>
<feature type="transmembrane region" description="Helical" evidence="1">
    <location>
        <begin position="6"/>
        <end position="27"/>
    </location>
</feature>
<keyword evidence="1" id="KW-0812">Transmembrane</keyword>
<gene>
    <name evidence="2" type="ORF">RCO7_03146</name>
</gene>
<dbReference type="InParanoid" id="A0A1E1KS34"/>
<comment type="caution">
    <text evidence="2">The sequence shown here is derived from an EMBL/GenBank/DDBJ whole genome shotgun (WGS) entry which is preliminary data.</text>
</comment>
<name>A0A1E1KS34_9HELO</name>
<keyword evidence="1" id="KW-0472">Membrane</keyword>
<dbReference type="AlphaFoldDB" id="A0A1E1KS34"/>
<evidence type="ECO:0000256" key="1">
    <source>
        <dbReference type="SAM" id="Phobius"/>
    </source>
</evidence>
<feature type="transmembrane region" description="Helical" evidence="1">
    <location>
        <begin position="63"/>
        <end position="89"/>
    </location>
</feature>
<proteinExistence type="predicted"/>
<keyword evidence="1" id="KW-1133">Transmembrane helix</keyword>
<keyword evidence="3" id="KW-1185">Reference proteome</keyword>
<reference evidence="3" key="1">
    <citation type="submission" date="2016-03" db="EMBL/GenBank/DDBJ databases">
        <authorList>
            <person name="Ploux O."/>
        </authorList>
    </citation>
    <scope>NUCLEOTIDE SEQUENCE [LARGE SCALE GENOMIC DNA]</scope>
    <source>
        <strain evidence="3">UK7</strain>
    </source>
</reference>
<evidence type="ECO:0000313" key="3">
    <source>
        <dbReference type="Proteomes" id="UP000178129"/>
    </source>
</evidence>
<accession>A0A1E1KS34</accession>
<protein>
    <submittedName>
        <fullName evidence="2">Uncharacterized protein</fullName>
    </submittedName>
</protein>
<sequence length="114" mass="12539">MDVPLAFYVITVLLNVPLMFMAIAGANSKRRRRIYGAAAFLTGSPSVYKAGNTDIWRINVTDVSLGTMVLGLTWAGVGALMIEFGVWMWSFAQAKTKTLPAYEVKQEQDGYLQG</sequence>
<organism evidence="2 3">
    <name type="scientific">Rhynchosporium graminicola</name>
    <dbReference type="NCBI Taxonomy" id="2792576"/>
    <lineage>
        <taxon>Eukaryota</taxon>
        <taxon>Fungi</taxon>
        <taxon>Dikarya</taxon>
        <taxon>Ascomycota</taxon>
        <taxon>Pezizomycotina</taxon>
        <taxon>Leotiomycetes</taxon>
        <taxon>Helotiales</taxon>
        <taxon>Ploettnerulaceae</taxon>
        <taxon>Rhynchosporium</taxon>
    </lineage>
</organism>
<dbReference type="Proteomes" id="UP000178129">
    <property type="component" value="Unassembled WGS sequence"/>
</dbReference>
<evidence type="ECO:0000313" key="2">
    <source>
        <dbReference type="EMBL" id="CZT00821.1"/>
    </source>
</evidence>